<dbReference type="EMBL" id="CP033920">
    <property type="protein sequence ID" value="AZA50321.1"/>
    <property type="molecule type" value="Genomic_DNA"/>
</dbReference>
<accession>A0A3G6M3T7</accession>
<evidence type="ECO:0000313" key="4">
    <source>
        <dbReference type="EMBL" id="AZA50321.1"/>
    </source>
</evidence>
<dbReference type="InterPro" id="IPR023188">
    <property type="entry name" value="DPS_DNA-bd_CS"/>
</dbReference>
<feature type="domain" description="Ferritin/DPS" evidence="3">
    <location>
        <begin position="17"/>
        <end position="157"/>
    </location>
</feature>
<dbReference type="EMBL" id="UFVQ01000003">
    <property type="protein sequence ID" value="STC98454.1"/>
    <property type="molecule type" value="Genomic_DNA"/>
</dbReference>
<dbReference type="Proteomes" id="UP000273270">
    <property type="component" value="Chromosome"/>
</dbReference>
<dbReference type="PRINTS" id="PR01346">
    <property type="entry name" value="HELNAPAPROT"/>
</dbReference>
<dbReference type="PANTHER" id="PTHR42932">
    <property type="entry name" value="GENERAL STRESS PROTEIN 20U"/>
    <property type="match status" value="1"/>
</dbReference>
<dbReference type="CDD" id="cd01043">
    <property type="entry name" value="DPS"/>
    <property type="match status" value="1"/>
</dbReference>
<dbReference type="InterPro" id="IPR002177">
    <property type="entry name" value="DPS_DNA-bd"/>
</dbReference>
<reference evidence="7" key="2">
    <citation type="submission" date="2018-11" db="EMBL/GenBank/DDBJ databases">
        <title>Proposal to divide the Flavobacteriaceae and reorganize its genera based on Amino Acid Identity values calculated from whole genome sequences.</title>
        <authorList>
            <person name="Nicholson A.C."/>
            <person name="Gulvik C.A."/>
            <person name="Whitney A.M."/>
            <person name="Humrighouse B.W."/>
            <person name="Bell M."/>
            <person name="Holmes B."/>
            <person name="Steigerwalt A.G."/>
            <person name="Villarma A."/>
            <person name="Sheth M."/>
            <person name="Batra D."/>
            <person name="Pryor J."/>
            <person name="Bernardet J.-F."/>
            <person name="Hugo C."/>
            <person name="Kampfer P."/>
            <person name="Newman J."/>
            <person name="McQuiston J.R."/>
        </authorList>
    </citation>
    <scope>NUCLEOTIDE SEQUENCE [LARGE SCALE GENOMIC DNA]</scope>
    <source>
        <strain evidence="7">G0188</strain>
    </source>
</reference>
<keyword evidence="7" id="KW-1185">Reference proteome</keyword>
<accession>A0A376DZ96</accession>
<name>A0A376DZ96_CHRCU</name>
<dbReference type="AlphaFoldDB" id="A0A376DZ96"/>
<dbReference type="PANTHER" id="PTHR42932:SF3">
    <property type="entry name" value="DNA PROTECTION DURING STARVATION PROTEIN"/>
    <property type="match status" value="1"/>
</dbReference>
<dbReference type="SUPFAM" id="SSF47240">
    <property type="entry name" value="Ferritin-like"/>
    <property type="match status" value="1"/>
</dbReference>
<reference evidence="4" key="3">
    <citation type="submission" date="2018-11" db="EMBL/GenBank/DDBJ databases">
        <title>Proposal to divide the Flavobacteriaceae and reorganize its genera based on Amino Acid Identity values calculated from whole genome sequences.</title>
        <authorList>
            <person name="Nicholson A.C."/>
            <person name="Gulvik C.A."/>
            <person name="Whitney A.M."/>
            <person name="Humrighouse B.W."/>
            <person name="Bell M."/>
            <person name="Holmes B."/>
            <person name="Steigerwalt A."/>
            <person name="Villarma A."/>
            <person name="Sheth M."/>
            <person name="Batra D."/>
            <person name="Pryor J."/>
            <person name="Bernardet J.-F."/>
            <person name="Hugo C."/>
            <person name="Kampfer P."/>
            <person name="Newman J."/>
            <person name="Mcquiston J.R."/>
        </authorList>
    </citation>
    <scope>NUCLEOTIDE SEQUENCE [LARGE SCALE GENOMIC DNA]</scope>
    <source>
        <strain evidence="4">G0188</strain>
    </source>
</reference>
<dbReference type="GO" id="GO:0016722">
    <property type="term" value="F:oxidoreductase activity, acting on metal ions"/>
    <property type="evidence" value="ECO:0007669"/>
    <property type="project" value="InterPro"/>
</dbReference>
<dbReference type="OrthoDB" id="9797023at2"/>
<dbReference type="InterPro" id="IPR008331">
    <property type="entry name" value="Ferritin_DPS_dom"/>
</dbReference>
<evidence type="ECO:0000313" key="7">
    <source>
        <dbReference type="Proteomes" id="UP000273270"/>
    </source>
</evidence>
<dbReference type="GO" id="GO:0008199">
    <property type="term" value="F:ferric iron binding"/>
    <property type="evidence" value="ECO:0007669"/>
    <property type="project" value="InterPro"/>
</dbReference>
<protein>
    <submittedName>
        <fullName evidence="4 5">DNA starvation/stationary phase protection protein</fullName>
    </submittedName>
</protein>
<dbReference type="RefSeq" id="WP_123881007.1">
    <property type="nucleotide sequence ID" value="NZ_CP033920.1"/>
</dbReference>
<dbReference type="Gene3D" id="1.20.1260.10">
    <property type="match status" value="1"/>
</dbReference>
<dbReference type="KEGG" id="ccau:EG346_20010"/>
<evidence type="ECO:0000259" key="3">
    <source>
        <dbReference type="Pfam" id="PF00210"/>
    </source>
</evidence>
<evidence type="ECO:0000256" key="2">
    <source>
        <dbReference type="RuleBase" id="RU003875"/>
    </source>
</evidence>
<evidence type="ECO:0000313" key="6">
    <source>
        <dbReference type="Proteomes" id="UP000255224"/>
    </source>
</evidence>
<gene>
    <name evidence="4" type="ORF">EG346_20010</name>
    <name evidence="5" type="ORF">NCTC13533_02634</name>
</gene>
<dbReference type="PROSITE" id="PS00819">
    <property type="entry name" value="DPS_2"/>
    <property type="match status" value="1"/>
</dbReference>
<proteinExistence type="inferred from homology"/>
<reference evidence="5 6" key="1">
    <citation type="submission" date="2018-06" db="EMBL/GenBank/DDBJ databases">
        <authorList>
            <consortium name="Pathogen Informatics"/>
            <person name="Doyle S."/>
        </authorList>
    </citation>
    <scope>NUCLEOTIDE SEQUENCE [LARGE SCALE GENOMIC DNA]</scope>
    <source>
        <strain evidence="5 6">NCTC13533</strain>
    </source>
</reference>
<dbReference type="InterPro" id="IPR012347">
    <property type="entry name" value="Ferritin-like"/>
</dbReference>
<dbReference type="Pfam" id="PF00210">
    <property type="entry name" value="Ferritin"/>
    <property type="match status" value="1"/>
</dbReference>
<organism evidence="5 6">
    <name type="scientific">Chryseobacterium carnipullorum</name>
    <dbReference type="NCBI Taxonomy" id="1124835"/>
    <lineage>
        <taxon>Bacteria</taxon>
        <taxon>Pseudomonadati</taxon>
        <taxon>Bacteroidota</taxon>
        <taxon>Flavobacteriia</taxon>
        <taxon>Flavobacteriales</taxon>
        <taxon>Weeksellaceae</taxon>
        <taxon>Chryseobacterium group</taxon>
        <taxon>Chryseobacterium</taxon>
    </lineage>
</organism>
<sequence length="158" mass="18330">MKIQIGIADGHRQAVADELMKILADENILYAKTKNAHWNIEGADFYEKHLFFKHQSGQLDEAIDRVAERIRSIGHYAPATLKSYLSLTHLTEQTKERNDSQGFIKELLQDHESIIIILREHIKIFADAFHDMGTSDCMTELMKTHEKMAWLLRSHLKM</sequence>
<evidence type="ECO:0000256" key="1">
    <source>
        <dbReference type="ARBA" id="ARBA00009497"/>
    </source>
</evidence>
<dbReference type="Proteomes" id="UP000255224">
    <property type="component" value="Unassembled WGS sequence"/>
</dbReference>
<comment type="similarity">
    <text evidence="1 2">Belongs to the Dps family.</text>
</comment>
<dbReference type="PIRSF" id="PIRSF005900">
    <property type="entry name" value="Dps"/>
    <property type="match status" value="1"/>
</dbReference>
<dbReference type="InterPro" id="IPR009078">
    <property type="entry name" value="Ferritin-like_SF"/>
</dbReference>
<evidence type="ECO:0000313" key="5">
    <source>
        <dbReference type="EMBL" id="STC98454.1"/>
    </source>
</evidence>